<evidence type="ECO:0000313" key="1">
    <source>
        <dbReference type="EMBL" id="PTL59524.1"/>
    </source>
</evidence>
<sequence length="251" mass="25389">MSEPYLVTGCASGIGREVATELLAAGHAVIGLDVAGEGPDGADVRACDLSDAAAVDAAVAALPDRLAGVASVAGVPGTHPPARVLAVNLLAPRRLGAALLPRIAADGAIVHVASVAAGRSDRGDDDVRTVLGLPDEDAQAWLAREALAGSPTYDFTKKALVALACVQARDGLAHGVRSLSVSPGPTHTPILADFEATMGADRMSAAAQVVGRHGRPDDIAPLITFLLSPRACWVNAVDVRADGGLLGTRNL</sequence>
<dbReference type="InterPro" id="IPR036291">
    <property type="entry name" value="NAD(P)-bd_dom_sf"/>
</dbReference>
<dbReference type="PANTHER" id="PTHR43975:SF2">
    <property type="entry name" value="EG:BACR7A4.14 PROTEIN-RELATED"/>
    <property type="match status" value="1"/>
</dbReference>
<dbReference type="OrthoDB" id="9804774at2"/>
<protein>
    <submittedName>
        <fullName evidence="1">Oxidoreductase</fullName>
    </submittedName>
</protein>
<gene>
    <name evidence="1" type="ORF">C7Y72_07615</name>
</gene>
<name>A0A2T4UJT5_9ACTN</name>
<organism evidence="1 2">
    <name type="scientific">Paraconexibacter algicola</name>
    <dbReference type="NCBI Taxonomy" id="2133960"/>
    <lineage>
        <taxon>Bacteria</taxon>
        <taxon>Bacillati</taxon>
        <taxon>Actinomycetota</taxon>
        <taxon>Thermoleophilia</taxon>
        <taxon>Solirubrobacterales</taxon>
        <taxon>Paraconexibacteraceae</taxon>
        <taxon>Paraconexibacter</taxon>
    </lineage>
</organism>
<keyword evidence="2" id="KW-1185">Reference proteome</keyword>
<dbReference type="Pfam" id="PF00106">
    <property type="entry name" value="adh_short"/>
    <property type="match status" value="1"/>
</dbReference>
<comment type="caution">
    <text evidence="1">The sequence shown here is derived from an EMBL/GenBank/DDBJ whole genome shotgun (WGS) entry which is preliminary data.</text>
</comment>
<dbReference type="Proteomes" id="UP000240739">
    <property type="component" value="Unassembled WGS sequence"/>
</dbReference>
<evidence type="ECO:0000313" key="2">
    <source>
        <dbReference type="Proteomes" id="UP000240739"/>
    </source>
</evidence>
<dbReference type="AlphaFoldDB" id="A0A2T4UJT5"/>
<dbReference type="SUPFAM" id="SSF51735">
    <property type="entry name" value="NAD(P)-binding Rossmann-fold domains"/>
    <property type="match status" value="1"/>
</dbReference>
<reference evidence="1 2" key="1">
    <citation type="submission" date="2018-03" db="EMBL/GenBank/DDBJ databases">
        <title>Aquarubrobacter algicola gen. nov., sp. nov., a novel actinobacterium isolated from shallow eutrophic lake during the end of cyanobacterial harmful algal blooms.</title>
        <authorList>
            <person name="Chun S.J."/>
        </authorList>
    </citation>
    <scope>NUCLEOTIDE SEQUENCE [LARGE SCALE GENOMIC DNA]</scope>
    <source>
        <strain evidence="1 2">Seoho-28</strain>
    </source>
</reference>
<dbReference type="Gene3D" id="3.40.50.720">
    <property type="entry name" value="NAD(P)-binding Rossmann-like Domain"/>
    <property type="match status" value="1"/>
</dbReference>
<dbReference type="Pfam" id="PF13561">
    <property type="entry name" value="adh_short_C2"/>
    <property type="match status" value="1"/>
</dbReference>
<dbReference type="InterPro" id="IPR002347">
    <property type="entry name" value="SDR_fam"/>
</dbReference>
<dbReference type="RefSeq" id="WP_107568169.1">
    <property type="nucleotide sequence ID" value="NZ_PYYB01000001.1"/>
</dbReference>
<dbReference type="PANTHER" id="PTHR43975">
    <property type="entry name" value="ZGC:101858"/>
    <property type="match status" value="1"/>
</dbReference>
<proteinExistence type="predicted"/>
<dbReference type="EMBL" id="PYYB01000001">
    <property type="protein sequence ID" value="PTL59524.1"/>
    <property type="molecule type" value="Genomic_DNA"/>
</dbReference>
<accession>A0A2T4UJT5</accession>
<dbReference type="PRINTS" id="PR00081">
    <property type="entry name" value="GDHRDH"/>
</dbReference>